<dbReference type="EC" id="2.5.1.18" evidence="3"/>
<dbReference type="FunFam" id="3.40.30.10:FF:000016">
    <property type="entry name" value="Glutathione S-transferase F2"/>
    <property type="match status" value="1"/>
</dbReference>
<dbReference type="SUPFAM" id="SSF47616">
    <property type="entry name" value="GST C-terminal domain-like"/>
    <property type="match status" value="1"/>
</dbReference>
<evidence type="ECO:0000256" key="3">
    <source>
        <dbReference type="ARBA" id="ARBA00012452"/>
    </source>
</evidence>
<protein>
    <recommendedName>
        <fullName evidence="3">glutathione transferase</fullName>
        <ecNumber evidence="3">2.5.1.18</ecNumber>
    </recommendedName>
</protein>
<dbReference type="InterPro" id="IPR036249">
    <property type="entry name" value="Thioredoxin-like_sf"/>
</dbReference>
<reference evidence="11" key="2">
    <citation type="submission" date="2025-08" db="UniProtKB">
        <authorList>
            <consortium name="RefSeq"/>
        </authorList>
    </citation>
    <scope>IDENTIFICATION</scope>
    <source>
        <tissue evidence="11">Leaf</tissue>
    </source>
</reference>
<comment type="subcellular location">
    <subcellularLocation>
        <location evidence="1">Cytoplasm</location>
        <location evidence="1">Cytosol</location>
    </subcellularLocation>
</comment>
<dbReference type="InterPro" id="IPR040079">
    <property type="entry name" value="Glutathione_S-Trfase"/>
</dbReference>
<evidence type="ECO:0000256" key="5">
    <source>
        <dbReference type="ARBA" id="ARBA00022575"/>
    </source>
</evidence>
<dbReference type="SFLD" id="SFLDS00019">
    <property type="entry name" value="Glutathione_Transferase_(cytos"/>
    <property type="match status" value="1"/>
</dbReference>
<dbReference type="CDD" id="cd03053">
    <property type="entry name" value="GST_N_Phi"/>
    <property type="match status" value="1"/>
</dbReference>
<evidence type="ECO:0000259" key="9">
    <source>
        <dbReference type="PROSITE" id="PS50405"/>
    </source>
</evidence>
<dbReference type="OrthoDB" id="422574at2759"/>
<dbReference type="PROSITE" id="PS50405">
    <property type="entry name" value="GST_CTER"/>
    <property type="match status" value="1"/>
</dbReference>
<dbReference type="InterPro" id="IPR036282">
    <property type="entry name" value="Glutathione-S-Trfase_C_sf"/>
</dbReference>
<evidence type="ECO:0000259" key="8">
    <source>
        <dbReference type="PROSITE" id="PS50404"/>
    </source>
</evidence>
<feature type="domain" description="GST N-terminal" evidence="8">
    <location>
        <begin position="3"/>
        <end position="84"/>
    </location>
</feature>
<dbReference type="GeneID" id="115737528"/>
<accession>A0A8B8NUM9</accession>
<name>A0A8B8NUM9_9MYRT</name>
<comment type="catalytic activity">
    <reaction evidence="7">
        <text>RX + glutathione = an S-substituted glutathione + a halide anion + H(+)</text>
        <dbReference type="Rhea" id="RHEA:16437"/>
        <dbReference type="ChEBI" id="CHEBI:15378"/>
        <dbReference type="ChEBI" id="CHEBI:16042"/>
        <dbReference type="ChEBI" id="CHEBI:17792"/>
        <dbReference type="ChEBI" id="CHEBI:57925"/>
        <dbReference type="ChEBI" id="CHEBI:90779"/>
        <dbReference type="EC" id="2.5.1.18"/>
    </reaction>
</comment>
<keyword evidence="4" id="KW-0963">Cytoplasm</keyword>
<dbReference type="GO" id="GO:0006749">
    <property type="term" value="P:glutathione metabolic process"/>
    <property type="evidence" value="ECO:0007669"/>
    <property type="project" value="TreeGrafter"/>
</dbReference>
<dbReference type="PANTHER" id="PTHR43900">
    <property type="entry name" value="GLUTATHIONE S-TRANSFERASE RHO"/>
    <property type="match status" value="1"/>
</dbReference>
<feature type="domain" description="GST C-terminal" evidence="9">
    <location>
        <begin position="92"/>
        <end position="218"/>
    </location>
</feature>
<dbReference type="GO" id="GO:0005829">
    <property type="term" value="C:cytosol"/>
    <property type="evidence" value="ECO:0007669"/>
    <property type="project" value="UniProtKB-SubCell"/>
</dbReference>
<dbReference type="GO" id="GO:0004364">
    <property type="term" value="F:glutathione transferase activity"/>
    <property type="evidence" value="ECO:0007669"/>
    <property type="project" value="UniProtKB-EC"/>
</dbReference>
<gene>
    <name evidence="11" type="primary">LOC115737528</name>
</gene>
<dbReference type="PROSITE" id="PS50404">
    <property type="entry name" value="GST_NTER"/>
    <property type="match status" value="1"/>
</dbReference>
<dbReference type="GO" id="GO:0009407">
    <property type="term" value="P:toxin catabolic process"/>
    <property type="evidence" value="ECO:0007669"/>
    <property type="project" value="UniProtKB-ARBA"/>
</dbReference>
<dbReference type="Pfam" id="PF00043">
    <property type="entry name" value="GST_C"/>
    <property type="match status" value="1"/>
</dbReference>
<keyword evidence="5" id="KW-0216">Detoxification</keyword>
<keyword evidence="6" id="KW-0808">Transferase</keyword>
<dbReference type="KEGG" id="rarg:115737528"/>
<dbReference type="SFLD" id="SFLDG01154">
    <property type="entry name" value="Main.5:_Phi-like"/>
    <property type="match status" value="1"/>
</dbReference>
<dbReference type="AlphaFoldDB" id="A0A8B8NUM9"/>
<evidence type="ECO:0000313" key="11">
    <source>
        <dbReference type="RefSeq" id="XP_030525553.1"/>
    </source>
</evidence>
<dbReference type="Gene3D" id="3.40.30.10">
    <property type="entry name" value="Glutaredoxin"/>
    <property type="match status" value="1"/>
</dbReference>
<dbReference type="Pfam" id="PF02798">
    <property type="entry name" value="GST_N"/>
    <property type="match status" value="1"/>
</dbReference>
<dbReference type="InterPro" id="IPR004046">
    <property type="entry name" value="GST_C"/>
</dbReference>
<dbReference type="Gene3D" id="1.20.1050.10">
    <property type="match status" value="1"/>
</dbReference>
<dbReference type="Proteomes" id="UP000827889">
    <property type="component" value="Chromosome 2"/>
</dbReference>
<dbReference type="GO" id="GO:0043295">
    <property type="term" value="F:glutathione binding"/>
    <property type="evidence" value="ECO:0007669"/>
    <property type="project" value="TreeGrafter"/>
</dbReference>
<dbReference type="SFLD" id="SFLDG00358">
    <property type="entry name" value="Main_(cytGST)"/>
    <property type="match status" value="1"/>
</dbReference>
<dbReference type="PANTHER" id="PTHR43900:SF96">
    <property type="entry name" value="GLUTATHIONE TRANSFERASE"/>
    <property type="match status" value="1"/>
</dbReference>
<dbReference type="CDD" id="cd03187">
    <property type="entry name" value="GST_C_Phi"/>
    <property type="match status" value="1"/>
</dbReference>
<proteinExistence type="inferred from homology"/>
<dbReference type="SUPFAM" id="SSF52833">
    <property type="entry name" value="Thioredoxin-like"/>
    <property type="match status" value="1"/>
</dbReference>
<dbReference type="RefSeq" id="XP_030525553.1">
    <property type="nucleotide sequence ID" value="XM_030669693.2"/>
</dbReference>
<evidence type="ECO:0000256" key="6">
    <source>
        <dbReference type="ARBA" id="ARBA00022679"/>
    </source>
</evidence>
<dbReference type="InterPro" id="IPR010987">
    <property type="entry name" value="Glutathione-S-Trfase_C-like"/>
</dbReference>
<reference evidence="10" key="1">
    <citation type="submission" date="2025-05" db="UniProtKB">
        <authorList>
            <consortium name="RefSeq"/>
        </authorList>
    </citation>
    <scope>NUCLEOTIDE SEQUENCE [LARGE SCALE GENOMIC DNA]</scope>
</reference>
<evidence type="ECO:0000256" key="1">
    <source>
        <dbReference type="ARBA" id="ARBA00004514"/>
    </source>
</evidence>
<evidence type="ECO:0000256" key="4">
    <source>
        <dbReference type="ARBA" id="ARBA00022490"/>
    </source>
</evidence>
<comment type="similarity">
    <text evidence="2">Belongs to the GST superfamily. Phi family.</text>
</comment>
<evidence type="ECO:0000256" key="2">
    <source>
        <dbReference type="ARBA" id="ARBA00010128"/>
    </source>
</evidence>
<evidence type="ECO:0000256" key="7">
    <source>
        <dbReference type="ARBA" id="ARBA00047960"/>
    </source>
</evidence>
<keyword evidence="10" id="KW-1185">Reference proteome</keyword>
<dbReference type="InterPro" id="IPR034347">
    <property type="entry name" value="GST_Phi_C"/>
</dbReference>
<dbReference type="InterPro" id="IPR004045">
    <property type="entry name" value="Glutathione_S-Trfase_N"/>
</dbReference>
<evidence type="ECO:0000313" key="10">
    <source>
        <dbReference type="Proteomes" id="UP000827889"/>
    </source>
</evidence>
<dbReference type="FunFam" id="1.20.1050.10:FF:000004">
    <property type="entry name" value="Glutathione S-transferase F2"/>
    <property type="match status" value="1"/>
</dbReference>
<sequence length="218" mass="24763">MAAPVKVYGPPLSTAVSRVLACLLEKDVEFQLVPVNMAKGEHKKPDYLKIQPFGQVPAFQDESITIFESRAICRYICEKHADKGNKSLYSTNPLVKASIEQWLEAEGQSYNPPSSTLVFQLAFAPRVNIKQDEAQIKLNDQKLSKVLDIYDQRLESSRFLAGDEFTLADLSHLPNTHYLVTVGNRGEAFSSRKNVDRWWNEISSRDSWKKVVEMQKSK</sequence>
<organism evidence="10 11">
    <name type="scientific">Rhodamnia argentea</name>
    <dbReference type="NCBI Taxonomy" id="178133"/>
    <lineage>
        <taxon>Eukaryota</taxon>
        <taxon>Viridiplantae</taxon>
        <taxon>Streptophyta</taxon>
        <taxon>Embryophyta</taxon>
        <taxon>Tracheophyta</taxon>
        <taxon>Spermatophyta</taxon>
        <taxon>Magnoliopsida</taxon>
        <taxon>eudicotyledons</taxon>
        <taxon>Gunneridae</taxon>
        <taxon>Pentapetalae</taxon>
        <taxon>rosids</taxon>
        <taxon>malvids</taxon>
        <taxon>Myrtales</taxon>
        <taxon>Myrtaceae</taxon>
        <taxon>Myrtoideae</taxon>
        <taxon>Myrteae</taxon>
        <taxon>Australasian group</taxon>
        <taxon>Rhodamnia</taxon>
    </lineage>
</organism>